<feature type="non-terminal residue" evidence="3">
    <location>
        <position position="623"/>
    </location>
</feature>
<dbReference type="Pfam" id="PF11935">
    <property type="entry name" value="SYMPK_PTA1_N"/>
    <property type="match status" value="1"/>
</dbReference>
<evidence type="ECO:0000259" key="2">
    <source>
        <dbReference type="Pfam" id="PF11935"/>
    </source>
</evidence>
<accession>A0ABU6XG39</accession>
<name>A0ABU6XG39_9FABA</name>
<dbReference type="InterPro" id="IPR011989">
    <property type="entry name" value="ARM-like"/>
</dbReference>
<feature type="region of interest" description="Disordered" evidence="1">
    <location>
        <begin position="355"/>
        <end position="426"/>
    </location>
</feature>
<dbReference type="PANTHER" id="PTHR47184:SF2">
    <property type="entry name" value="SYMPLEKIN"/>
    <property type="match status" value="1"/>
</dbReference>
<reference evidence="3 4" key="1">
    <citation type="journal article" date="2023" name="Plants (Basel)">
        <title>Bridging the Gap: Combining Genomics and Transcriptomics Approaches to Understand Stylosanthes scabra, an Orphan Legume from the Brazilian Caatinga.</title>
        <authorList>
            <person name="Ferreira-Neto J.R.C."/>
            <person name="da Silva M.D."/>
            <person name="Binneck E."/>
            <person name="de Melo N.F."/>
            <person name="da Silva R.H."/>
            <person name="de Melo A.L.T.M."/>
            <person name="Pandolfi V."/>
            <person name="Bustamante F.O."/>
            <person name="Brasileiro-Vidal A.C."/>
            <person name="Benko-Iseppon A.M."/>
        </authorList>
    </citation>
    <scope>NUCLEOTIDE SEQUENCE [LARGE SCALE GENOMIC DNA]</scope>
    <source>
        <tissue evidence="3">Leaves</tissue>
    </source>
</reference>
<dbReference type="SUPFAM" id="SSF48371">
    <property type="entry name" value="ARM repeat"/>
    <property type="match status" value="1"/>
</dbReference>
<sequence length="623" mass="66924">MVGKPMAPTSREKLASLFNSAKFAADVPSKLEILRRLRRQLPPEDPVILAEFLPSLFEFLSDQFSPVRKFVAEMVGEIGLKNTEFLPDIVPVLIEVLDDDTPAVVRQVLLLGIDLFRSTLEKIAVQGLYSSDLDSALESAWEWMVKFKDKVYSIAFQNGSGGARLLALKFVEAVIRLYTPDPNGSLEPTAHQGRPMVFNISWLRRGHPVLNVRDLSTEASHSLGLLLDQLRSPTVKSLSNSVIIVLIKSLSAIAIERPTFYGRILPVLLNLEPSSTVVNGVCVTAAHLALKNAFLTCSKCTHPSAAPWRDRLAGALKEMQSDGKADQVFHLMSDINGSIEKEKDNQPLIKKEEHAVNSCDSVPSNLASKRAGSQNGGDLAEDEDVPIKRVKTTTAGLKEPKKELDRGTTNSQDDTPSTASKSAKGVVDNSHVQQLVAMFGDLVAQGEKAVASLEILISSISADLLADVVMANMRHLPYPNSEGDDELLHDIKIIGSDNKAKYPPSFVAGVMSLSSTFPPIASLLGAHQTVSNERSQGDEEVSASGVDSAAVHSGLILTSENVSSPTEFPSSDASIPGVENESATVPSIIHDIGNMESGIPGLDSFGRSDAYSESLAASSLASS</sequence>
<protein>
    <recommendedName>
        <fullName evidence="2">Symplekin/Pta1 N-terminal domain-containing protein</fullName>
    </recommendedName>
</protein>
<evidence type="ECO:0000256" key="1">
    <source>
        <dbReference type="SAM" id="MobiDB-lite"/>
    </source>
</evidence>
<organism evidence="3 4">
    <name type="scientific">Stylosanthes scabra</name>
    <dbReference type="NCBI Taxonomy" id="79078"/>
    <lineage>
        <taxon>Eukaryota</taxon>
        <taxon>Viridiplantae</taxon>
        <taxon>Streptophyta</taxon>
        <taxon>Embryophyta</taxon>
        <taxon>Tracheophyta</taxon>
        <taxon>Spermatophyta</taxon>
        <taxon>Magnoliopsida</taxon>
        <taxon>eudicotyledons</taxon>
        <taxon>Gunneridae</taxon>
        <taxon>Pentapetalae</taxon>
        <taxon>rosids</taxon>
        <taxon>fabids</taxon>
        <taxon>Fabales</taxon>
        <taxon>Fabaceae</taxon>
        <taxon>Papilionoideae</taxon>
        <taxon>50 kb inversion clade</taxon>
        <taxon>dalbergioids sensu lato</taxon>
        <taxon>Dalbergieae</taxon>
        <taxon>Pterocarpus clade</taxon>
        <taxon>Stylosanthes</taxon>
    </lineage>
</organism>
<feature type="domain" description="Symplekin/Pta1 N-terminal" evidence="2">
    <location>
        <begin position="102"/>
        <end position="321"/>
    </location>
</feature>
<comment type="caution">
    <text evidence="3">The sequence shown here is derived from an EMBL/GenBank/DDBJ whole genome shotgun (WGS) entry which is preliminary data.</text>
</comment>
<feature type="compositionally biased region" description="Polar residues" evidence="1">
    <location>
        <begin position="407"/>
        <end position="421"/>
    </location>
</feature>
<dbReference type="InterPro" id="IPR032460">
    <property type="entry name" value="Symplekin/Pta1_N"/>
</dbReference>
<feature type="compositionally biased region" description="Polar residues" evidence="1">
    <location>
        <begin position="358"/>
        <end position="373"/>
    </location>
</feature>
<dbReference type="PANTHER" id="PTHR47184">
    <property type="entry name" value="PHOSPHATIDYLINOSITOL 3-AND 4-KINASE FAMILY PROTEIN-RELATED"/>
    <property type="match status" value="1"/>
</dbReference>
<dbReference type="InterPro" id="IPR016024">
    <property type="entry name" value="ARM-type_fold"/>
</dbReference>
<dbReference type="Gene3D" id="1.25.10.10">
    <property type="entry name" value="Leucine-rich Repeat Variant"/>
    <property type="match status" value="1"/>
</dbReference>
<proteinExistence type="predicted"/>
<evidence type="ECO:0000313" key="3">
    <source>
        <dbReference type="EMBL" id="MED6196119.1"/>
    </source>
</evidence>
<dbReference type="EMBL" id="JASCZI010211712">
    <property type="protein sequence ID" value="MED6196119.1"/>
    <property type="molecule type" value="Genomic_DNA"/>
</dbReference>
<gene>
    <name evidence="3" type="ORF">PIB30_044311</name>
</gene>
<dbReference type="Proteomes" id="UP001341840">
    <property type="component" value="Unassembled WGS sequence"/>
</dbReference>
<keyword evidence="4" id="KW-1185">Reference proteome</keyword>
<evidence type="ECO:0000313" key="4">
    <source>
        <dbReference type="Proteomes" id="UP001341840"/>
    </source>
</evidence>